<dbReference type="RefSeq" id="WP_149569329.1">
    <property type="nucleotide sequence ID" value="NZ_CP035807.1"/>
</dbReference>
<dbReference type="KEGG" id="sper:EW093_15850"/>
<dbReference type="InterPro" id="IPR029063">
    <property type="entry name" value="SAM-dependent_MTases_sf"/>
</dbReference>
<sequence>MTNQTHSICPLCNSLEVKFYLKDKKREYLICNSCELIYVPKSYHLTSVEERSRYVKHDNSIDDPSYLNFLSRIVGPLLSNITNIDSSEGLDFGCGPGPVLKKILEKSNLVLEEYDLYFKNDKELLKRNWDFIVSTEVVEHLIKPGEVLIDLWKIINEKGFLAIMTRLYDGVENFNAWYYKGDPTHICFFSKNTFNYLAQLFNCEIQFFDKDIIILKKK</sequence>
<dbReference type="SUPFAM" id="SSF53335">
    <property type="entry name" value="S-adenosyl-L-methionine-dependent methyltransferases"/>
    <property type="match status" value="1"/>
</dbReference>
<protein>
    <submittedName>
        <fullName evidence="1">Methyltransferase domain-containing protein</fullName>
    </submittedName>
</protein>
<dbReference type="Proteomes" id="UP000323824">
    <property type="component" value="Chromosome"/>
</dbReference>
<dbReference type="OrthoDB" id="9816564at2"/>
<keyword evidence="2" id="KW-1185">Reference proteome</keyword>
<reference evidence="1 2" key="2">
    <citation type="submission" date="2019-09" db="EMBL/GenBank/DDBJ databases">
        <title>Complete Genome Sequence and Methylome Analysis of free living Spirochaetas.</title>
        <authorList>
            <person name="Leshcheva N."/>
            <person name="Mikheeva N."/>
        </authorList>
    </citation>
    <scope>NUCLEOTIDE SEQUENCE [LARGE SCALE GENOMIC DNA]</scope>
    <source>
        <strain evidence="1 2">P</strain>
    </source>
</reference>
<dbReference type="GO" id="GO:0032259">
    <property type="term" value="P:methylation"/>
    <property type="evidence" value="ECO:0007669"/>
    <property type="project" value="UniProtKB-KW"/>
</dbReference>
<keyword evidence="1" id="KW-0808">Transferase</keyword>
<dbReference type="EMBL" id="CP035807">
    <property type="protein sequence ID" value="QEN06095.1"/>
    <property type="molecule type" value="Genomic_DNA"/>
</dbReference>
<accession>A0A5C1QDD8</accession>
<dbReference type="AlphaFoldDB" id="A0A5C1QDD8"/>
<dbReference type="GO" id="GO:0008168">
    <property type="term" value="F:methyltransferase activity"/>
    <property type="evidence" value="ECO:0007669"/>
    <property type="project" value="UniProtKB-KW"/>
</dbReference>
<evidence type="ECO:0000313" key="1">
    <source>
        <dbReference type="EMBL" id="QEN06095.1"/>
    </source>
</evidence>
<proteinExistence type="predicted"/>
<gene>
    <name evidence="1" type="ORF">EW093_15850</name>
</gene>
<reference evidence="1 2" key="1">
    <citation type="submission" date="2019-02" db="EMBL/GenBank/DDBJ databases">
        <authorList>
            <person name="Fomenkov A."/>
            <person name="Dubinina G."/>
            <person name="Grabovich M."/>
            <person name="Vincze T."/>
            <person name="Roberts R.J."/>
        </authorList>
    </citation>
    <scope>NUCLEOTIDE SEQUENCE [LARGE SCALE GENOMIC DNA]</scope>
    <source>
        <strain evidence="1 2">P</strain>
    </source>
</reference>
<dbReference type="Gene3D" id="3.40.50.150">
    <property type="entry name" value="Vaccinia Virus protein VP39"/>
    <property type="match status" value="1"/>
</dbReference>
<evidence type="ECO:0000313" key="2">
    <source>
        <dbReference type="Proteomes" id="UP000323824"/>
    </source>
</evidence>
<organism evidence="1 2">
    <name type="scientific">Thiospirochaeta perfilievii</name>
    <dbReference type="NCBI Taxonomy" id="252967"/>
    <lineage>
        <taxon>Bacteria</taxon>
        <taxon>Pseudomonadati</taxon>
        <taxon>Spirochaetota</taxon>
        <taxon>Spirochaetia</taxon>
        <taxon>Spirochaetales</taxon>
        <taxon>Spirochaetaceae</taxon>
        <taxon>Thiospirochaeta</taxon>
    </lineage>
</organism>
<name>A0A5C1QDD8_9SPIO</name>
<keyword evidence="1" id="KW-0489">Methyltransferase</keyword>
<dbReference type="Pfam" id="PF13489">
    <property type="entry name" value="Methyltransf_23"/>
    <property type="match status" value="1"/>
</dbReference>